<dbReference type="OrthoDB" id="668782at2"/>
<feature type="domain" description="YCII-related" evidence="2">
    <location>
        <begin position="52"/>
        <end position="109"/>
    </location>
</feature>
<dbReference type="EMBL" id="MVII01000002">
    <property type="protein sequence ID" value="ORB60574.1"/>
    <property type="molecule type" value="Genomic_DNA"/>
</dbReference>
<dbReference type="RefSeq" id="WP_070910012.1">
    <property type="nucleotide sequence ID" value="NZ_CP010271.1"/>
</dbReference>
<sequence length="232" mass="24592">MYYLALLIGPQQERTPDEAALELTDYLNFHAKAASAIRTGDALYPEADSVRITGGPDAPVITDGPFAEGAEVANGYYVLEADNLDDAIALARDIPEAKRGAVEVWPLVDCSQEFGGQGPTGWLALLLEPRERAYVPGSAEWEAVAAQHGVFGEKASGHIKIAGPLHPPSTATTVRVRDGEVLLTDGPYIEGSEIANGFYVLATEDRDTAIELAAQIPASAVHLRQLTGVSGL</sequence>
<dbReference type="KEGG" id="msao:MYCSP_17975"/>
<dbReference type="STRING" id="1578165.BKG68_02020"/>
<organism evidence="4 6">
    <name type="scientific">Mycobacteroides saopaulense</name>
    <dbReference type="NCBI Taxonomy" id="1578165"/>
    <lineage>
        <taxon>Bacteria</taxon>
        <taxon>Bacillati</taxon>
        <taxon>Actinomycetota</taxon>
        <taxon>Actinomycetes</taxon>
        <taxon>Mycobacteriales</taxon>
        <taxon>Mycobacteriaceae</taxon>
        <taxon>Mycobacteroides</taxon>
    </lineage>
</organism>
<protein>
    <submittedName>
        <fullName evidence="4">Transcription initiation protein</fullName>
    </submittedName>
</protein>
<reference evidence="3 5" key="1">
    <citation type="submission" date="2016-10" db="EMBL/GenBank/DDBJ databases">
        <title>Evaluation of Human, Animal and Environmental Mycobacterium chelonae Isolates by Core Genome Phylogenomic Analysis, Targeted Gene Comparison, and Anti-microbial Susceptibility Patterns: A Tale of Mistaken Identities.</title>
        <authorList>
            <person name="Fogelson S.B."/>
            <person name="Camus A.C."/>
            <person name="Lorenz W."/>
            <person name="Vasireddy R."/>
            <person name="Vasireddy S."/>
            <person name="Smith T."/>
            <person name="Brown-Elliott B.A."/>
            <person name="Wallace R.J.Jr."/>
            <person name="Hasan N.A."/>
            <person name="Reischl U."/>
            <person name="Sanchez S."/>
        </authorList>
    </citation>
    <scope>NUCLEOTIDE SEQUENCE [LARGE SCALE GENOMIC DNA]</scope>
    <source>
        <strain evidence="3 5">8528</strain>
    </source>
</reference>
<gene>
    <name evidence="3" type="ORF">BKG73_02025</name>
    <name evidence="4" type="ORF">BST43_02560</name>
</gene>
<dbReference type="AlphaFoldDB" id="A0A1S1JPC2"/>
<dbReference type="InterPro" id="IPR011008">
    <property type="entry name" value="Dimeric_a/b-barrel"/>
</dbReference>
<evidence type="ECO:0000313" key="6">
    <source>
        <dbReference type="Proteomes" id="UP000192434"/>
    </source>
</evidence>
<dbReference type="Proteomes" id="UP000179621">
    <property type="component" value="Unassembled WGS sequence"/>
</dbReference>
<accession>A0A1S1JPC2</accession>
<dbReference type="EMBL" id="MLIH01000002">
    <property type="protein sequence ID" value="OHU14168.1"/>
    <property type="molecule type" value="Genomic_DNA"/>
</dbReference>
<feature type="domain" description="YCII-related" evidence="2">
    <location>
        <begin position="134"/>
        <end position="218"/>
    </location>
</feature>
<keyword evidence="5" id="KW-1185">Reference proteome</keyword>
<dbReference type="PANTHER" id="PTHR35174:SF3">
    <property type="entry name" value="BLL7171 PROTEIN"/>
    <property type="match status" value="1"/>
</dbReference>
<dbReference type="InterPro" id="IPR005545">
    <property type="entry name" value="YCII"/>
</dbReference>
<name>A0A1S1JPC2_9MYCO</name>
<evidence type="ECO:0000313" key="3">
    <source>
        <dbReference type="EMBL" id="OHU14168.1"/>
    </source>
</evidence>
<dbReference type="SUPFAM" id="SSF54909">
    <property type="entry name" value="Dimeric alpha+beta barrel"/>
    <property type="match status" value="2"/>
</dbReference>
<reference evidence="4 6" key="2">
    <citation type="submission" date="2016-12" db="EMBL/GenBank/DDBJ databases">
        <title>The new phylogeny of genus Mycobacterium.</title>
        <authorList>
            <person name="Tortoli E."/>
            <person name="Trovato A."/>
            <person name="Cirillo D.M."/>
        </authorList>
    </citation>
    <scope>NUCLEOTIDE SEQUENCE [LARGE SCALE GENOMIC DNA]</scope>
    <source>
        <strain evidence="4 6">CCUG 66554</strain>
    </source>
</reference>
<evidence type="ECO:0000313" key="4">
    <source>
        <dbReference type="EMBL" id="ORB60574.1"/>
    </source>
</evidence>
<evidence type="ECO:0000256" key="1">
    <source>
        <dbReference type="ARBA" id="ARBA00007689"/>
    </source>
</evidence>
<proteinExistence type="inferred from homology"/>
<dbReference type="Gene3D" id="3.30.70.1060">
    <property type="entry name" value="Dimeric alpha+beta barrel"/>
    <property type="match status" value="2"/>
</dbReference>
<evidence type="ECO:0000259" key="2">
    <source>
        <dbReference type="Pfam" id="PF03795"/>
    </source>
</evidence>
<dbReference type="Pfam" id="PF03795">
    <property type="entry name" value="YCII"/>
    <property type="match status" value="2"/>
</dbReference>
<dbReference type="Proteomes" id="UP000192434">
    <property type="component" value="Unassembled WGS sequence"/>
</dbReference>
<comment type="caution">
    <text evidence="4">The sequence shown here is derived from an EMBL/GenBank/DDBJ whole genome shotgun (WGS) entry which is preliminary data.</text>
</comment>
<dbReference type="PANTHER" id="PTHR35174">
    <property type="entry name" value="BLL7171 PROTEIN-RELATED"/>
    <property type="match status" value="1"/>
</dbReference>
<evidence type="ECO:0000313" key="5">
    <source>
        <dbReference type="Proteomes" id="UP000179621"/>
    </source>
</evidence>
<comment type="similarity">
    <text evidence="1">Belongs to the YciI family.</text>
</comment>